<gene>
    <name evidence="2" type="ORF">S12H4_55881</name>
</gene>
<dbReference type="AlphaFoldDB" id="X1VSA2"/>
<feature type="non-terminal residue" evidence="2">
    <location>
        <position position="1"/>
    </location>
</feature>
<dbReference type="EMBL" id="BARW01035897">
    <property type="protein sequence ID" value="GAJ23567.1"/>
    <property type="molecule type" value="Genomic_DNA"/>
</dbReference>
<protein>
    <recommendedName>
        <fullName evidence="1">GLUG domain-containing protein</fullName>
    </recommendedName>
</protein>
<dbReference type="Gene3D" id="2.160.20.110">
    <property type="match status" value="1"/>
</dbReference>
<evidence type="ECO:0000259" key="1">
    <source>
        <dbReference type="Pfam" id="PF07581"/>
    </source>
</evidence>
<reference evidence="2" key="1">
    <citation type="journal article" date="2014" name="Front. Microbiol.">
        <title>High frequency of phylogenetically diverse reductive dehalogenase-homologous genes in deep subseafloor sedimentary metagenomes.</title>
        <authorList>
            <person name="Kawai M."/>
            <person name="Futagami T."/>
            <person name="Toyoda A."/>
            <person name="Takaki Y."/>
            <person name="Nishi S."/>
            <person name="Hori S."/>
            <person name="Arai W."/>
            <person name="Tsubouchi T."/>
            <person name="Morono Y."/>
            <person name="Uchiyama I."/>
            <person name="Ito T."/>
            <person name="Fujiyama A."/>
            <person name="Inagaki F."/>
            <person name="Takami H."/>
        </authorList>
    </citation>
    <scope>NUCLEOTIDE SEQUENCE</scope>
    <source>
        <strain evidence="2">Expedition CK06-06</strain>
    </source>
</reference>
<feature type="domain" description="GLUG" evidence="1">
    <location>
        <begin position="85"/>
        <end position="109"/>
    </location>
</feature>
<organism evidence="2">
    <name type="scientific">marine sediment metagenome</name>
    <dbReference type="NCBI Taxonomy" id="412755"/>
    <lineage>
        <taxon>unclassified sequences</taxon>
        <taxon>metagenomes</taxon>
        <taxon>ecological metagenomes</taxon>
    </lineage>
</organism>
<sequence>EDYVGLFGRTNNAGAIQNIHLRNVSILGDDLVGALVGEKRGAGVVTDCDVTGTVTGDANVGGLLGENTGGGSVSDCWTNVTVSGRTDVGGLIGDNARSVTDCYADGDVVASGDDVGGLIGSHIGGAVFTVLRCHATGNVTGVSQDIGGRGLVSKNQ</sequence>
<evidence type="ECO:0000313" key="2">
    <source>
        <dbReference type="EMBL" id="GAJ23567.1"/>
    </source>
</evidence>
<dbReference type="Pfam" id="PF07581">
    <property type="entry name" value="Glug"/>
    <property type="match status" value="1"/>
</dbReference>
<comment type="caution">
    <text evidence="2">The sequence shown here is derived from an EMBL/GenBank/DDBJ whole genome shotgun (WGS) entry which is preliminary data.</text>
</comment>
<dbReference type="InterPro" id="IPR011493">
    <property type="entry name" value="GLUG"/>
</dbReference>
<accession>X1VSA2</accession>
<proteinExistence type="predicted"/>
<name>X1VSA2_9ZZZZ</name>